<evidence type="ECO:0000256" key="3">
    <source>
        <dbReference type="ARBA" id="ARBA00010525"/>
    </source>
</evidence>
<dbReference type="EMBL" id="JAPHQB010000003">
    <property type="protein sequence ID" value="MCX2800768.1"/>
    <property type="molecule type" value="Genomic_DNA"/>
</dbReference>
<dbReference type="InterPro" id="IPR003187">
    <property type="entry name" value="PLipase_A1"/>
</dbReference>
<keyword evidence="17 20" id="KW-0998">Cell outer membrane</keyword>
<comment type="subunit">
    <text evidence="4 20">Homodimer; dimerization is reversible, and the dimeric form is the active one.</text>
</comment>
<evidence type="ECO:0000256" key="4">
    <source>
        <dbReference type="ARBA" id="ARBA00011702"/>
    </source>
</evidence>
<comment type="cofactor">
    <cofactor evidence="20">
        <name>Ca(2+)</name>
        <dbReference type="ChEBI" id="CHEBI:29108"/>
    </cofactor>
    <text evidence="20">Binds 1 Ca(2+) ion per monomer. In the dimeric form the Ca(2+) is bound by different amino acids with binding of each Ca(2+) shared with ligands coming from each monomer. The Ca(2+) ion may have a role in catalysis.</text>
</comment>
<evidence type="ECO:0000256" key="5">
    <source>
        <dbReference type="ARBA" id="ARBA00013179"/>
    </source>
</evidence>
<evidence type="ECO:0000313" key="22">
    <source>
        <dbReference type="Proteomes" id="UP001209730"/>
    </source>
</evidence>
<dbReference type="EC" id="3.1.1.32" evidence="5 20"/>
<keyword evidence="10 19" id="KW-0479">Metal-binding</keyword>
<dbReference type="GO" id="GO:0009279">
    <property type="term" value="C:cell outer membrane"/>
    <property type="evidence" value="ECO:0007669"/>
    <property type="project" value="UniProtKB-SubCell"/>
</dbReference>
<dbReference type="Gene3D" id="2.40.230.10">
    <property type="entry name" value="Phospholipase A1"/>
    <property type="match status" value="1"/>
</dbReference>
<dbReference type="PANTHER" id="PTHR40457">
    <property type="entry name" value="PHOSPHOLIPASE A1"/>
    <property type="match status" value="1"/>
</dbReference>
<comment type="catalytic activity">
    <reaction evidence="1 20">
        <text>a 1,2-diacyl-sn-glycero-3-phosphocholine + H2O = a 2-acyl-sn-glycero-3-phosphocholine + a fatty acid + H(+)</text>
        <dbReference type="Rhea" id="RHEA:18689"/>
        <dbReference type="ChEBI" id="CHEBI:15377"/>
        <dbReference type="ChEBI" id="CHEBI:15378"/>
        <dbReference type="ChEBI" id="CHEBI:28868"/>
        <dbReference type="ChEBI" id="CHEBI:57643"/>
        <dbReference type="ChEBI" id="CHEBI:57875"/>
        <dbReference type="EC" id="3.1.1.32"/>
    </reaction>
</comment>
<evidence type="ECO:0000256" key="17">
    <source>
        <dbReference type="ARBA" id="ARBA00023237"/>
    </source>
</evidence>
<evidence type="ECO:0000256" key="9">
    <source>
        <dbReference type="ARBA" id="ARBA00022692"/>
    </source>
</evidence>
<evidence type="ECO:0000256" key="6">
    <source>
        <dbReference type="ARBA" id="ARBA00013278"/>
    </source>
</evidence>
<comment type="subcellular location">
    <subcellularLocation>
        <location evidence="20">Cell outer membrane</location>
        <topology evidence="20">Multi-pass membrane protein</topology>
    </subcellularLocation>
    <text evidence="20">One of the very few enzymes located there.</text>
</comment>
<evidence type="ECO:0000256" key="14">
    <source>
        <dbReference type="ARBA" id="ARBA00022963"/>
    </source>
</evidence>
<keyword evidence="15 20" id="KW-0443">Lipid metabolism</keyword>
<accession>A0AB35HUK0</accession>
<evidence type="ECO:0000256" key="7">
    <source>
        <dbReference type="ARBA" id="ARBA00021726"/>
    </source>
</evidence>
<keyword evidence="8" id="KW-1134">Transmembrane beta strand</keyword>
<feature type="binding site" description="in dimeric form" evidence="19">
    <location>
        <position position="182"/>
    </location>
    <ligand>
        <name>Ca(2+)</name>
        <dbReference type="ChEBI" id="CHEBI:29108"/>
        <label>1</label>
    </ligand>
</feature>
<dbReference type="GO" id="GO:0004623">
    <property type="term" value="F:phospholipase A2 activity"/>
    <property type="evidence" value="ECO:0007669"/>
    <property type="project" value="UniProtKB-EC"/>
</dbReference>
<comment type="catalytic activity">
    <reaction evidence="2 20">
        <text>a 1,2-diacyl-sn-glycero-3-phosphocholine + H2O = a 1-acyl-sn-glycero-3-phosphocholine + a fatty acid + H(+)</text>
        <dbReference type="Rhea" id="RHEA:15801"/>
        <dbReference type="ChEBI" id="CHEBI:15377"/>
        <dbReference type="ChEBI" id="CHEBI:15378"/>
        <dbReference type="ChEBI" id="CHEBI:28868"/>
        <dbReference type="ChEBI" id="CHEBI:57643"/>
        <dbReference type="ChEBI" id="CHEBI:58168"/>
        <dbReference type="EC" id="3.1.1.4"/>
    </reaction>
</comment>
<comment type="function">
    <text evidence="20">Hydrolysis of phosphatidylcholine with phospholipase A2 (EC 3.1.1.4) and phospholipase A1 (EC 3.1.1.32) activities.</text>
</comment>
<sequence>MPSAFCQGCWVCLCVLFFPQSPLLGQELSQEAAVAPGGGGPVSSHSATEVHSSDRVQAVREASMNRFSLVSHKSNYVLPLSYGDTRDAENTDSPETADWNAFEMEFQFSVQVPVWAGILGEGSYISFAYTNHSFWQAYTSSAPFRESTHEPELMMTWLSDWTLLGLRCVVSQLAISHQSNGRGGEMSRGWNRVYANFVFERKDFFLSVKPWYRIPEEGAGDDNSDLAFYLGNFELEGGTALRAMGCQCWCEIICGRKTAVLLRCAGVFPSGRG</sequence>
<evidence type="ECO:0000256" key="13">
    <source>
        <dbReference type="ARBA" id="ARBA00022837"/>
    </source>
</evidence>
<feature type="active site" description="Nucleophile" evidence="18">
    <location>
        <position position="179"/>
    </location>
</feature>
<evidence type="ECO:0000256" key="12">
    <source>
        <dbReference type="ARBA" id="ARBA00022801"/>
    </source>
</evidence>
<evidence type="ECO:0000256" key="16">
    <source>
        <dbReference type="ARBA" id="ARBA00023136"/>
    </source>
</evidence>
<proteinExistence type="inferred from homology"/>
<evidence type="ECO:0000256" key="15">
    <source>
        <dbReference type="ARBA" id="ARBA00023098"/>
    </source>
</evidence>
<evidence type="ECO:0000256" key="2">
    <source>
        <dbReference type="ARBA" id="ARBA00001604"/>
    </source>
</evidence>
<evidence type="ECO:0000256" key="8">
    <source>
        <dbReference type="ARBA" id="ARBA00022452"/>
    </source>
</evidence>
<protein>
    <recommendedName>
        <fullName evidence="7 20">Phospholipase A1</fullName>
        <ecNumber evidence="5 20">3.1.1.32</ecNumber>
        <ecNumber evidence="6 20">3.1.1.4</ecNumber>
    </recommendedName>
    <alternativeName>
        <fullName evidence="20">Phosphatidylcholine 1-acylhydrolase</fullName>
    </alternativeName>
</protein>
<evidence type="ECO:0000256" key="1">
    <source>
        <dbReference type="ARBA" id="ARBA00000111"/>
    </source>
</evidence>
<keyword evidence="14 20" id="KW-0442">Lipid degradation</keyword>
<dbReference type="GO" id="GO:0008970">
    <property type="term" value="F:phospholipase A1 activity"/>
    <property type="evidence" value="ECO:0007669"/>
    <property type="project" value="UniProtKB-EC"/>
</dbReference>
<dbReference type="InterPro" id="IPR036541">
    <property type="entry name" value="PLipase_A1_sf"/>
</dbReference>
<feature type="binding site" description="in dimeric form" evidence="19">
    <location>
        <position position="141"/>
    </location>
    <ligand>
        <name>Ca(2+)</name>
        <dbReference type="ChEBI" id="CHEBI:29108"/>
        <label>1</label>
    </ligand>
</feature>
<dbReference type="GO" id="GO:0005509">
    <property type="term" value="F:calcium ion binding"/>
    <property type="evidence" value="ECO:0007669"/>
    <property type="project" value="TreeGrafter"/>
</dbReference>
<dbReference type="GO" id="GO:0016042">
    <property type="term" value="P:lipid catabolic process"/>
    <property type="evidence" value="ECO:0007669"/>
    <property type="project" value="UniProtKB-KW"/>
</dbReference>
<keyword evidence="11" id="KW-0732">Signal</keyword>
<dbReference type="PANTHER" id="PTHR40457:SF1">
    <property type="entry name" value="PHOSPHOLIPASE A1"/>
    <property type="match status" value="1"/>
</dbReference>
<evidence type="ECO:0000256" key="20">
    <source>
        <dbReference type="RuleBase" id="RU366027"/>
    </source>
</evidence>
<name>A0AB35HUK0_MICTH</name>
<evidence type="ECO:0000256" key="18">
    <source>
        <dbReference type="PIRSR" id="PIRSR603187-1"/>
    </source>
</evidence>
<evidence type="ECO:0000256" key="11">
    <source>
        <dbReference type="ARBA" id="ARBA00022729"/>
    </source>
</evidence>
<comment type="similarity">
    <text evidence="3 20">Belongs to the phospholipase A1 family.</text>
</comment>
<organism evidence="21 22">
    <name type="scientific">Microbulbifer thermotolerans</name>
    <dbReference type="NCBI Taxonomy" id="252514"/>
    <lineage>
        <taxon>Bacteria</taxon>
        <taxon>Pseudomonadati</taxon>
        <taxon>Pseudomonadota</taxon>
        <taxon>Gammaproteobacteria</taxon>
        <taxon>Cellvibrionales</taxon>
        <taxon>Microbulbiferaceae</taxon>
        <taxon>Microbulbifer</taxon>
    </lineage>
</organism>
<evidence type="ECO:0000256" key="19">
    <source>
        <dbReference type="PIRSR" id="PIRSR603187-2"/>
    </source>
</evidence>
<evidence type="ECO:0000313" key="21">
    <source>
        <dbReference type="EMBL" id="MCX2800768.1"/>
    </source>
</evidence>
<keyword evidence="9" id="KW-0812">Transmembrane</keyword>
<keyword evidence="13 19" id="KW-0106">Calcium</keyword>
<dbReference type="AlphaFoldDB" id="A0AB35HUK0"/>
<dbReference type="PRINTS" id="PR01486">
    <property type="entry name" value="PHPHLIPASEA1"/>
</dbReference>
<feature type="binding site" description="in dimeric form" evidence="19">
    <location>
        <position position="187"/>
    </location>
    <ligand>
        <name>Ca(2+)</name>
        <dbReference type="ChEBI" id="CHEBI:29108"/>
        <label>1</label>
    </ligand>
</feature>
<dbReference type="Proteomes" id="UP001209730">
    <property type="component" value="Unassembled WGS sequence"/>
</dbReference>
<keyword evidence="16" id="KW-0472">Membrane</keyword>
<dbReference type="Pfam" id="PF02253">
    <property type="entry name" value="PLA1"/>
    <property type="match status" value="1"/>
</dbReference>
<keyword evidence="12 20" id="KW-0378">Hydrolase</keyword>
<feature type="active site" description="Proton acceptor" evidence="18">
    <location>
        <position position="177"/>
    </location>
</feature>
<gene>
    <name evidence="21" type="ORF">OQJ68_03110</name>
</gene>
<dbReference type="SUPFAM" id="SSF56931">
    <property type="entry name" value="Outer membrane phospholipase A (OMPLA)"/>
    <property type="match status" value="1"/>
</dbReference>
<reference evidence="21" key="1">
    <citation type="submission" date="2022-11" db="EMBL/GenBank/DDBJ databases">
        <title>Chitin-degrading and fungicidal potential of chitinolytic bacterial strains from marine environment of the Pacific Ocean regions.</title>
        <authorList>
            <person name="Pentekhina I."/>
            <person name="Nedashkovskaya O."/>
            <person name="Seitkalieva A."/>
            <person name="Podvolotskaya A."/>
            <person name="Tekutyeva L."/>
            <person name="Balabanova L."/>
        </authorList>
    </citation>
    <scope>NUCLEOTIDE SEQUENCE</scope>
    <source>
        <strain evidence="21">KMM 6838</strain>
    </source>
</reference>
<feature type="binding site" description="in dimeric form" evidence="19">
    <location>
        <position position="222"/>
    </location>
    <ligand>
        <name>Ca(2+)</name>
        <dbReference type="ChEBI" id="CHEBI:29108"/>
        <label>1</label>
    </ligand>
</feature>
<evidence type="ECO:0000256" key="10">
    <source>
        <dbReference type="ARBA" id="ARBA00022723"/>
    </source>
</evidence>
<dbReference type="EC" id="3.1.1.4" evidence="6 20"/>
<comment type="caution">
    <text evidence="21">The sequence shown here is derived from an EMBL/GenBank/DDBJ whole genome shotgun (WGS) entry which is preliminary data.</text>
</comment>